<sequence length="66" mass="7661">MKSCVQATYLMSKQLDTQLTLLEKMSLRMHLFMCGNCNLCNDQLTTIHDLCSQRITDIHLKGRDKE</sequence>
<dbReference type="InterPro" id="IPR027383">
    <property type="entry name" value="Znf_put"/>
</dbReference>
<dbReference type="EMBL" id="JAUOPG010000015">
    <property type="protein sequence ID" value="MDO6455286.1"/>
    <property type="molecule type" value="Genomic_DNA"/>
</dbReference>
<dbReference type="RefSeq" id="WP_075174215.1">
    <property type="nucleotide sequence ID" value="NZ_JAGDZI010000068.1"/>
</dbReference>
<name>A0AAW7XM07_9GAMM</name>
<dbReference type="AlphaFoldDB" id="A0AAW7XM07"/>
<gene>
    <name evidence="2" type="ORF">Q4490_17120</name>
</gene>
<dbReference type="Pfam" id="PF13490">
    <property type="entry name" value="zf-HC2"/>
    <property type="match status" value="1"/>
</dbReference>
<protein>
    <submittedName>
        <fullName evidence="2">Zf-HC2 domain-containing protein</fullName>
    </submittedName>
</protein>
<reference evidence="2" key="1">
    <citation type="submission" date="2023-07" db="EMBL/GenBank/DDBJ databases">
        <title>Genome content predicts the carbon catabolic preferences of heterotrophic bacteria.</title>
        <authorList>
            <person name="Gralka M."/>
        </authorList>
    </citation>
    <scope>NUCLEOTIDE SEQUENCE</scope>
    <source>
        <strain evidence="2">I2M16</strain>
    </source>
</reference>
<feature type="domain" description="Putative zinc-finger" evidence="1">
    <location>
        <begin position="4"/>
        <end position="37"/>
    </location>
</feature>
<dbReference type="Proteomes" id="UP001169862">
    <property type="component" value="Unassembled WGS sequence"/>
</dbReference>
<evidence type="ECO:0000259" key="1">
    <source>
        <dbReference type="Pfam" id="PF13490"/>
    </source>
</evidence>
<evidence type="ECO:0000313" key="2">
    <source>
        <dbReference type="EMBL" id="MDO6455286.1"/>
    </source>
</evidence>
<evidence type="ECO:0000313" key="3">
    <source>
        <dbReference type="Proteomes" id="UP001169862"/>
    </source>
</evidence>
<comment type="caution">
    <text evidence="2">The sequence shown here is derived from an EMBL/GenBank/DDBJ whole genome shotgun (WGS) entry which is preliminary data.</text>
</comment>
<accession>A0AAW7XM07</accession>
<proteinExistence type="predicted"/>
<organism evidence="2 3">
    <name type="scientific">Neptunomonas phycophila</name>
    <dbReference type="NCBI Taxonomy" id="1572645"/>
    <lineage>
        <taxon>Bacteria</taxon>
        <taxon>Pseudomonadati</taxon>
        <taxon>Pseudomonadota</taxon>
        <taxon>Gammaproteobacteria</taxon>
        <taxon>Oceanospirillales</taxon>
        <taxon>Oceanospirillaceae</taxon>
        <taxon>Neptunomonas</taxon>
    </lineage>
</organism>